<dbReference type="Gene3D" id="2.10.80.10">
    <property type="entry name" value="Lipase, subunit A"/>
    <property type="match status" value="1"/>
</dbReference>
<accession>A0AAQ4FMR6</accession>
<proteinExistence type="predicted"/>
<protein>
    <submittedName>
        <fullName evidence="1">Uncharacterized protein</fullName>
    </submittedName>
</protein>
<comment type="caution">
    <text evidence="1">The sequence shown here is derived from an EMBL/GenBank/DDBJ whole genome shotgun (WGS) entry which is preliminary data.</text>
</comment>
<gene>
    <name evidence="1" type="ORF">V5799_022366</name>
</gene>
<evidence type="ECO:0000313" key="1">
    <source>
        <dbReference type="EMBL" id="KAK8787858.1"/>
    </source>
</evidence>
<organism evidence="1 2">
    <name type="scientific">Amblyomma americanum</name>
    <name type="common">Lone star tick</name>
    <dbReference type="NCBI Taxonomy" id="6943"/>
    <lineage>
        <taxon>Eukaryota</taxon>
        <taxon>Metazoa</taxon>
        <taxon>Ecdysozoa</taxon>
        <taxon>Arthropoda</taxon>
        <taxon>Chelicerata</taxon>
        <taxon>Arachnida</taxon>
        <taxon>Acari</taxon>
        <taxon>Parasitiformes</taxon>
        <taxon>Ixodida</taxon>
        <taxon>Ixodoidea</taxon>
        <taxon>Ixodidae</taxon>
        <taxon>Amblyomminae</taxon>
        <taxon>Amblyomma</taxon>
    </lineage>
</organism>
<sequence length="92" mass="10753">MRRIHVAHGACTSRMISKNKSEGENCWTTLDCSHELCCLEKGGERTCQKWATTGQQCSQYWNVEDVHYHDHCPCFDMLDECHEGICMRHYEI</sequence>
<dbReference type="Proteomes" id="UP001321473">
    <property type="component" value="Unassembled WGS sequence"/>
</dbReference>
<name>A0AAQ4FMR6_AMBAM</name>
<evidence type="ECO:0000313" key="2">
    <source>
        <dbReference type="Proteomes" id="UP001321473"/>
    </source>
</evidence>
<keyword evidence="2" id="KW-1185">Reference proteome</keyword>
<reference evidence="1 2" key="1">
    <citation type="journal article" date="2023" name="Arcadia Sci">
        <title>De novo assembly of a long-read Amblyomma americanum tick genome.</title>
        <authorList>
            <person name="Chou S."/>
            <person name="Poskanzer K.E."/>
            <person name="Rollins M."/>
            <person name="Thuy-Boun P.S."/>
        </authorList>
    </citation>
    <scope>NUCLEOTIDE SEQUENCE [LARGE SCALE GENOMIC DNA]</scope>
    <source>
        <strain evidence="1">F_SG_1</strain>
        <tissue evidence="1">Salivary glands</tissue>
    </source>
</reference>
<dbReference type="EMBL" id="JARKHS020001351">
    <property type="protein sequence ID" value="KAK8787858.1"/>
    <property type="molecule type" value="Genomic_DNA"/>
</dbReference>
<dbReference type="AlphaFoldDB" id="A0AAQ4FMR6"/>